<evidence type="ECO:0000256" key="1">
    <source>
        <dbReference type="ARBA" id="ARBA00022884"/>
    </source>
</evidence>
<gene>
    <name evidence="3" type="ORF">NBRC111894_4397</name>
</gene>
<evidence type="ECO:0000313" key="4">
    <source>
        <dbReference type="Proteomes" id="UP000319716"/>
    </source>
</evidence>
<reference evidence="3 4" key="1">
    <citation type="submission" date="2017-11" db="EMBL/GenBank/DDBJ databases">
        <title>Draft Genome Sequence of Sporolactobacillus inulinus NBRC 111894 Isolated from Koso, a Japanese Sugar-Vegetable Fermented Beverage.</title>
        <authorList>
            <person name="Chiou T.Y."/>
            <person name="Oshima K."/>
            <person name="Suda W."/>
            <person name="Hattori M."/>
            <person name="Takahashi T."/>
        </authorList>
    </citation>
    <scope>NUCLEOTIDE SEQUENCE [LARGE SCALE GENOMIC DNA]</scope>
    <source>
        <strain evidence="3 4">NBRC111894</strain>
    </source>
</reference>
<comment type="caution">
    <text evidence="3">The sequence shown here is derived from an EMBL/GenBank/DDBJ whole genome shotgun (WGS) entry which is preliminary data.</text>
</comment>
<evidence type="ECO:0000259" key="2">
    <source>
        <dbReference type="SMART" id="SM00550"/>
    </source>
</evidence>
<dbReference type="SMART" id="SM00550">
    <property type="entry name" value="Zalpha"/>
    <property type="match status" value="1"/>
</dbReference>
<dbReference type="GO" id="GO:0003726">
    <property type="term" value="F:double-stranded RNA adenosine deaminase activity"/>
    <property type="evidence" value="ECO:0007669"/>
    <property type="project" value="InterPro"/>
</dbReference>
<dbReference type="InterPro" id="IPR036388">
    <property type="entry name" value="WH-like_DNA-bd_sf"/>
</dbReference>
<dbReference type="Proteomes" id="UP000319716">
    <property type="component" value="Unassembled WGS sequence"/>
</dbReference>
<dbReference type="InterPro" id="IPR027417">
    <property type="entry name" value="P-loop_NTPase"/>
</dbReference>
<dbReference type="SUPFAM" id="SSF46785">
    <property type="entry name" value="Winged helix' DNA-binding domain"/>
    <property type="match status" value="1"/>
</dbReference>
<dbReference type="InterPro" id="IPR042371">
    <property type="entry name" value="Z_dom"/>
</dbReference>
<feature type="domain" description="Z-binding" evidence="2">
    <location>
        <begin position="1"/>
        <end position="64"/>
    </location>
</feature>
<dbReference type="EMBL" id="BEXB01000064">
    <property type="protein sequence ID" value="GAY78843.1"/>
    <property type="molecule type" value="Genomic_DNA"/>
</dbReference>
<evidence type="ECO:0000313" key="3">
    <source>
        <dbReference type="EMBL" id="GAY78843.1"/>
    </source>
</evidence>
<dbReference type="InterPro" id="IPR036390">
    <property type="entry name" value="WH_DNA-bd_sf"/>
</dbReference>
<accession>A0A4Y1ZIT0</accession>
<proteinExistence type="predicted"/>
<dbReference type="SUPFAM" id="SSF52540">
    <property type="entry name" value="P-loop containing nucleoside triphosphate hydrolases"/>
    <property type="match status" value="1"/>
</dbReference>
<keyword evidence="1" id="KW-0694">RNA-binding</keyword>
<dbReference type="Gene3D" id="1.10.10.10">
    <property type="entry name" value="Winged helix-like DNA-binding domain superfamily/Winged helix DNA-binding domain"/>
    <property type="match status" value="1"/>
</dbReference>
<dbReference type="Gene3D" id="3.40.50.300">
    <property type="entry name" value="P-loop containing nucleotide triphosphate hydrolases"/>
    <property type="match status" value="1"/>
</dbReference>
<protein>
    <submittedName>
        <fullName evidence="3">NtrC family transcriptional regulator, ATPase domain</fullName>
    </submittedName>
</protein>
<name>A0A4Y1ZIT0_9BACL</name>
<sequence length="150" mass="16389">MKAQDRVYEALVHVGNDGVTAAQLAKKLELSRPVVSHYLNGLLKEGRAAKKGTKPVYWTAIAERKMQPACQADAFQDFIGYNGSQKAVIEQCRAAVNYPPDGLPIIINGKSGVGKSFLASLIYRYACDQGVIGADAPFYYFELCGLRQQS</sequence>
<organism evidence="3 4">
    <name type="scientific">Sporolactobacillus inulinus</name>
    <dbReference type="NCBI Taxonomy" id="2078"/>
    <lineage>
        <taxon>Bacteria</taxon>
        <taxon>Bacillati</taxon>
        <taxon>Bacillota</taxon>
        <taxon>Bacilli</taxon>
        <taxon>Bacillales</taxon>
        <taxon>Sporolactobacillaceae</taxon>
        <taxon>Sporolactobacillus</taxon>
    </lineage>
</organism>
<dbReference type="AlphaFoldDB" id="A0A4Y1ZIT0"/>
<dbReference type="RefSeq" id="WP_262393573.1">
    <property type="nucleotide sequence ID" value="NZ_BEXB01000064.1"/>
</dbReference>
<dbReference type="GO" id="GO:0003723">
    <property type="term" value="F:RNA binding"/>
    <property type="evidence" value="ECO:0007669"/>
    <property type="project" value="UniProtKB-KW"/>
</dbReference>